<gene>
    <name evidence="4" type="ordered locus">Acry_2681</name>
</gene>
<dbReference type="InterPro" id="IPR023335">
    <property type="entry name" value="ATP12_ortho_dom_sf"/>
</dbReference>
<dbReference type="GO" id="GO:0043461">
    <property type="term" value="P:proton-transporting ATP synthase complex assembly"/>
    <property type="evidence" value="ECO:0007669"/>
    <property type="project" value="InterPro"/>
</dbReference>
<evidence type="ECO:0000313" key="4">
    <source>
        <dbReference type="EMBL" id="ABQ31872.1"/>
    </source>
</evidence>
<dbReference type="SUPFAM" id="SSF160909">
    <property type="entry name" value="ATP12-like"/>
    <property type="match status" value="1"/>
</dbReference>
<name>A5G1Z0_ACICJ</name>
<dbReference type="InterPro" id="IPR042272">
    <property type="entry name" value="ATP12_ATP_synth-F1-assembly_N"/>
</dbReference>
<accession>A5G1Z0</accession>
<organism evidence="4 5">
    <name type="scientific">Acidiphilium cryptum (strain JF-5)</name>
    <dbReference type="NCBI Taxonomy" id="349163"/>
    <lineage>
        <taxon>Bacteria</taxon>
        <taxon>Pseudomonadati</taxon>
        <taxon>Pseudomonadota</taxon>
        <taxon>Alphaproteobacteria</taxon>
        <taxon>Acetobacterales</taxon>
        <taxon>Acidocellaceae</taxon>
        <taxon>Acidiphilium</taxon>
    </lineage>
</organism>
<dbReference type="EMBL" id="CP000697">
    <property type="protein sequence ID" value="ABQ31872.1"/>
    <property type="molecule type" value="Genomic_DNA"/>
</dbReference>
<evidence type="ECO:0000256" key="3">
    <source>
        <dbReference type="ARBA" id="ARBA00023186"/>
    </source>
</evidence>
<dbReference type="STRING" id="349163.Acry_2681"/>
<comment type="similarity">
    <text evidence="1">Belongs to the ATP12 family.</text>
</comment>
<dbReference type="HOGENOM" id="CLU_047893_3_0_5"/>
<dbReference type="Gene3D" id="3.30.2180.10">
    <property type="entry name" value="ATP12-like"/>
    <property type="match status" value="1"/>
</dbReference>
<protein>
    <submittedName>
        <fullName evidence="4">ATP12 ATPase</fullName>
    </submittedName>
</protein>
<dbReference type="PANTHER" id="PTHR21013">
    <property type="entry name" value="ATP SYNTHASE MITOCHONDRIAL F1 COMPLEX ASSEMBLY FACTOR 2/ATP12 PROTEIN, MITOCHONDRIAL PRECURSOR"/>
    <property type="match status" value="1"/>
</dbReference>
<keyword evidence="2" id="KW-0809">Transit peptide</keyword>
<evidence type="ECO:0000256" key="2">
    <source>
        <dbReference type="ARBA" id="ARBA00022946"/>
    </source>
</evidence>
<dbReference type="Proteomes" id="UP000000245">
    <property type="component" value="Chromosome"/>
</dbReference>
<keyword evidence="3" id="KW-0143">Chaperone</keyword>
<proteinExistence type="inferred from homology"/>
<dbReference type="KEGG" id="acr:Acry_2681"/>
<keyword evidence="5" id="KW-1185">Reference proteome</keyword>
<dbReference type="AlphaFoldDB" id="A5G1Z0"/>
<evidence type="ECO:0000313" key="5">
    <source>
        <dbReference type="Proteomes" id="UP000000245"/>
    </source>
</evidence>
<dbReference type="InterPro" id="IPR011419">
    <property type="entry name" value="ATP12_ATP_synth-F1-assembly"/>
</dbReference>
<dbReference type="eggNOG" id="COG5387">
    <property type="taxonomic scope" value="Bacteria"/>
</dbReference>
<sequence length="233" mass="24140">MKRIWSAVAVQALETGFGITLDGRPVRLPGGAPLAVPAEALARAIAAEWDAPDKDQDIRPDDLPLTRLAGTAVERIAPDTAPVRAGLLAYGRSDLLCYRATGPDGLVAEQARLWQPWLDWAGATLGARLAVTAGITAIDQPPEAIAGLDAALATHDAWSLAGLGVTVPALGSLVLGLAVAAGAIAPAAAHDCATLDERWQERLWGEDAEAAARRARIGGEIASAARFVNLARS</sequence>
<dbReference type="RefSeq" id="WP_012040231.1">
    <property type="nucleotide sequence ID" value="NC_009484.1"/>
</dbReference>
<evidence type="ECO:0000256" key="1">
    <source>
        <dbReference type="ARBA" id="ARBA00008231"/>
    </source>
</evidence>
<reference evidence="4 5" key="1">
    <citation type="submission" date="2007-05" db="EMBL/GenBank/DDBJ databases">
        <title>Complete sequence of chromosome of Acidiphilium cryptum JF-5.</title>
        <authorList>
            <consortium name="US DOE Joint Genome Institute"/>
            <person name="Copeland A."/>
            <person name="Lucas S."/>
            <person name="Lapidus A."/>
            <person name="Barry K."/>
            <person name="Detter J.C."/>
            <person name="Glavina del Rio T."/>
            <person name="Hammon N."/>
            <person name="Israni S."/>
            <person name="Dalin E."/>
            <person name="Tice H."/>
            <person name="Pitluck S."/>
            <person name="Sims D."/>
            <person name="Brettin T."/>
            <person name="Bruce D."/>
            <person name="Han C."/>
            <person name="Schmutz J."/>
            <person name="Larimer F."/>
            <person name="Land M."/>
            <person name="Hauser L."/>
            <person name="Kyrpides N."/>
            <person name="Kim E."/>
            <person name="Magnuson T."/>
            <person name="Richardson P."/>
        </authorList>
    </citation>
    <scope>NUCLEOTIDE SEQUENCE [LARGE SCALE GENOMIC DNA]</scope>
    <source>
        <strain evidence="4 5">JF-5</strain>
    </source>
</reference>
<dbReference type="Gene3D" id="1.10.3580.10">
    <property type="entry name" value="ATP12 ATPase"/>
    <property type="match status" value="1"/>
</dbReference>
<dbReference type="Pfam" id="PF07542">
    <property type="entry name" value="ATP12"/>
    <property type="match status" value="1"/>
</dbReference>
<dbReference type="PANTHER" id="PTHR21013:SF10">
    <property type="entry name" value="ATP SYNTHASE MITOCHONDRIAL F1 COMPLEX ASSEMBLY FACTOR 2"/>
    <property type="match status" value="1"/>
</dbReference>